<dbReference type="GO" id="GO:0016020">
    <property type="term" value="C:membrane"/>
    <property type="evidence" value="ECO:0007669"/>
    <property type="project" value="UniProtKB-SubCell"/>
</dbReference>
<dbReference type="SUPFAM" id="SSF53822">
    <property type="entry name" value="Periplasmic binding protein-like I"/>
    <property type="match status" value="1"/>
</dbReference>
<dbReference type="GO" id="GO:0004930">
    <property type="term" value="F:G protein-coupled receptor activity"/>
    <property type="evidence" value="ECO:0007669"/>
    <property type="project" value="InterPro"/>
</dbReference>
<dbReference type="Gene3D" id="3.40.50.2300">
    <property type="match status" value="1"/>
</dbReference>
<dbReference type="Proteomes" id="UP000549394">
    <property type="component" value="Unassembled WGS sequence"/>
</dbReference>
<keyword evidence="5" id="KW-0675">Receptor</keyword>
<dbReference type="EMBL" id="CAJFCJ010000016">
    <property type="protein sequence ID" value="CAD5122288.1"/>
    <property type="molecule type" value="Genomic_DNA"/>
</dbReference>
<proteinExistence type="predicted"/>
<evidence type="ECO:0000259" key="7">
    <source>
        <dbReference type="Pfam" id="PF01094"/>
    </source>
</evidence>
<evidence type="ECO:0000313" key="8">
    <source>
        <dbReference type="EMBL" id="CAD5122288.1"/>
    </source>
</evidence>
<dbReference type="PRINTS" id="PR00248">
    <property type="entry name" value="GPCRMGR"/>
</dbReference>
<keyword evidence="3" id="KW-1133">Transmembrane helix</keyword>
<dbReference type="OrthoDB" id="425344at2759"/>
<dbReference type="Pfam" id="PF01094">
    <property type="entry name" value="ANF_receptor"/>
    <property type="match status" value="1"/>
</dbReference>
<comment type="subcellular location">
    <subcellularLocation>
        <location evidence="1">Membrane</location>
        <topology evidence="1">Multi-pass membrane protein</topology>
    </subcellularLocation>
</comment>
<dbReference type="InterPro" id="IPR028082">
    <property type="entry name" value="Peripla_BP_I"/>
</dbReference>
<evidence type="ECO:0000256" key="4">
    <source>
        <dbReference type="ARBA" id="ARBA00023136"/>
    </source>
</evidence>
<evidence type="ECO:0000256" key="6">
    <source>
        <dbReference type="ARBA" id="ARBA00023180"/>
    </source>
</evidence>
<comment type="caution">
    <text evidence="8">The sequence shown here is derived from an EMBL/GenBank/DDBJ whole genome shotgun (WGS) entry which is preliminary data.</text>
</comment>
<feature type="domain" description="Receptor ligand binding region" evidence="7">
    <location>
        <begin position="34"/>
        <end position="123"/>
    </location>
</feature>
<dbReference type="AlphaFoldDB" id="A0A7I8W2H5"/>
<gene>
    <name evidence="8" type="ORF">DGYR_LOCUS10115</name>
</gene>
<keyword evidence="4" id="KW-0472">Membrane</keyword>
<sequence>MDGDVILGGLFPMHESGNSSEKPCGNLKAEKGIQRMEAMMFAVKKINSDNKLLPNITLGVHILDTCSSDTYALQESIVFIEPYMTKDRCPNTNATKLKRVAGVIGASNSAVSIMVANILRLFESFSLRNDMMLSNDSLVFVL</sequence>
<evidence type="ECO:0000256" key="2">
    <source>
        <dbReference type="ARBA" id="ARBA00022692"/>
    </source>
</evidence>
<keyword evidence="9" id="KW-1185">Reference proteome</keyword>
<dbReference type="InterPro" id="IPR001828">
    <property type="entry name" value="ANF_lig-bd_rcpt"/>
</dbReference>
<reference evidence="8 9" key="1">
    <citation type="submission" date="2020-08" db="EMBL/GenBank/DDBJ databases">
        <authorList>
            <person name="Hejnol A."/>
        </authorList>
    </citation>
    <scope>NUCLEOTIDE SEQUENCE [LARGE SCALE GENOMIC DNA]</scope>
</reference>
<name>A0A7I8W2H5_9ANNE</name>
<evidence type="ECO:0000256" key="5">
    <source>
        <dbReference type="ARBA" id="ARBA00023170"/>
    </source>
</evidence>
<keyword evidence="2" id="KW-0812">Transmembrane</keyword>
<keyword evidence="6" id="KW-0325">Glycoprotein</keyword>
<dbReference type="InterPro" id="IPR050726">
    <property type="entry name" value="mGluR"/>
</dbReference>
<dbReference type="PANTHER" id="PTHR24060">
    <property type="entry name" value="METABOTROPIC GLUTAMATE RECEPTOR"/>
    <property type="match status" value="1"/>
</dbReference>
<evidence type="ECO:0000256" key="1">
    <source>
        <dbReference type="ARBA" id="ARBA00004141"/>
    </source>
</evidence>
<accession>A0A7I8W2H5</accession>
<protein>
    <submittedName>
        <fullName evidence="8">DgyrCDS10729</fullName>
    </submittedName>
</protein>
<organism evidence="8 9">
    <name type="scientific">Dimorphilus gyrociliatus</name>
    <dbReference type="NCBI Taxonomy" id="2664684"/>
    <lineage>
        <taxon>Eukaryota</taxon>
        <taxon>Metazoa</taxon>
        <taxon>Spiralia</taxon>
        <taxon>Lophotrochozoa</taxon>
        <taxon>Annelida</taxon>
        <taxon>Polychaeta</taxon>
        <taxon>Polychaeta incertae sedis</taxon>
        <taxon>Dinophilidae</taxon>
        <taxon>Dimorphilus</taxon>
    </lineage>
</organism>
<evidence type="ECO:0000256" key="3">
    <source>
        <dbReference type="ARBA" id="ARBA00022989"/>
    </source>
</evidence>
<dbReference type="InterPro" id="IPR000337">
    <property type="entry name" value="GPCR_3"/>
</dbReference>
<evidence type="ECO:0000313" key="9">
    <source>
        <dbReference type="Proteomes" id="UP000549394"/>
    </source>
</evidence>